<gene>
    <name evidence="6" type="ORF">AAG570_010493</name>
</gene>
<keyword evidence="3" id="KW-0472">Membrane</keyword>
<dbReference type="InterPro" id="IPR036116">
    <property type="entry name" value="FN3_sf"/>
</dbReference>
<evidence type="ECO:0000256" key="2">
    <source>
        <dbReference type="SAM" id="MobiDB-lite"/>
    </source>
</evidence>
<feature type="domain" description="Ig-like" evidence="4">
    <location>
        <begin position="127"/>
        <end position="213"/>
    </location>
</feature>
<keyword evidence="7" id="KW-1185">Reference proteome</keyword>
<dbReference type="InterPro" id="IPR007110">
    <property type="entry name" value="Ig-like_dom"/>
</dbReference>
<feature type="transmembrane region" description="Helical" evidence="3">
    <location>
        <begin position="575"/>
        <end position="598"/>
    </location>
</feature>
<comment type="caution">
    <text evidence="6">The sequence shown here is derived from an EMBL/GenBank/DDBJ whole genome shotgun (WGS) entry which is preliminary data.</text>
</comment>
<feature type="domain" description="Ig-like" evidence="4">
    <location>
        <begin position="220"/>
        <end position="306"/>
    </location>
</feature>
<dbReference type="PROSITE" id="PS50835">
    <property type="entry name" value="IG_LIKE"/>
    <property type="match status" value="3"/>
</dbReference>
<feature type="domain" description="Fibronectin type-III" evidence="5">
    <location>
        <begin position="404"/>
        <end position="498"/>
    </location>
</feature>
<feature type="region of interest" description="Disordered" evidence="2">
    <location>
        <begin position="1"/>
        <end position="26"/>
    </location>
</feature>
<feature type="domain" description="Ig-like" evidence="4">
    <location>
        <begin position="24"/>
        <end position="112"/>
    </location>
</feature>
<keyword evidence="3" id="KW-1133">Transmembrane helix</keyword>
<name>A0ABD0Z4T5_9HEMI</name>
<dbReference type="CDD" id="cd00096">
    <property type="entry name" value="Ig"/>
    <property type="match status" value="1"/>
</dbReference>
<dbReference type="InterPro" id="IPR003598">
    <property type="entry name" value="Ig_sub2"/>
</dbReference>
<keyword evidence="3" id="KW-0812">Transmembrane</keyword>
<dbReference type="InterPro" id="IPR013783">
    <property type="entry name" value="Ig-like_fold"/>
</dbReference>
<dbReference type="SMART" id="SM00409">
    <property type="entry name" value="IG"/>
    <property type="match status" value="3"/>
</dbReference>
<dbReference type="PANTHER" id="PTHR13817">
    <property type="entry name" value="TITIN"/>
    <property type="match status" value="1"/>
</dbReference>
<organism evidence="6 7">
    <name type="scientific">Ranatra chinensis</name>
    <dbReference type="NCBI Taxonomy" id="642074"/>
    <lineage>
        <taxon>Eukaryota</taxon>
        <taxon>Metazoa</taxon>
        <taxon>Ecdysozoa</taxon>
        <taxon>Arthropoda</taxon>
        <taxon>Hexapoda</taxon>
        <taxon>Insecta</taxon>
        <taxon>Pterygota</taxon>
        <taxon>Neoptera</taxon>
        <taxon>Paraneoptera</taxon>
        <taxon>Hemiptera</taxon>
        <taxon>Heteroptera</taxon>
        <taxon>Panheteroptera</taxon>
        <taxon>Nepomorpha</taxon>
        <taxon>Nepidae</taxon>
        <taxon>Ranatrinae</taxon>
        <taxon>Ranatra</taxon>
    </lineage>
</organism>
<dbReference type="Gene3D" id="2.60.40.10">
    <property type="entry name" value="Immunoglobulins"/>
    <property type="match status" value="5"/>
</dbReference>
<sequence>MASKRRNMFQKNKTQETTENGMSHEFSLSPENETILEGDAVRLTCTIDSVPPASIVWQRDFRPLPHNKRYVTTDSGVLYIINARKDDSGRYRCQATNSLIKKVRQSEDGLLTVIPGAGKFAGIEFLPDSPPSSATIRKGRNGSLVCAAKGHPRPSLAWTFTKMDGTNLTFQSTSNGLNILKIANMTRDNAGKYTCTAIQTIKESVTSSRKTVNLEFYVPPTIVRKPKSDEHPAAKTVRIDCEVQAVPMKNVTWLKDANKLHIDGRIRQKTKELILGDLVSQDTGIYQCIVGDQWGAGRLVVQTSINQPPPPTNVTCSSISATEVRISWFPPKVDDPSTMLLPYTVHHFPTDGGEEGKQISQNLTYIVNQLAPYTNYTFYVRAYNQYAASEQSMRATCSTFEAVPIGGPRVTVHAPASHCLTISWVPPPISLARGTITQYKVQWKCTNQNFTYFEILPGYIRRYSVTEPATWYEVSISSFTSQSEGKICTENILTHEPFEIAKLPPPYNVEARNTTSARIIGLNAKTAYEVTIMAHGVNNDISIASSKLECRTLPEVTPAVENIQWQQIGGDCVKITGILVGCGISACCIALCTGTLLYKRKCIKYTRNSATNSSNTQHPPCSAQHEMQSLTPFDTKYEVYKGHEGEGSRTTDEGDSLLSGPELEIEGEDTQLTVIESTVIKDTVPDDGFHETNHNILLAPNG</sequence>
<accession>A0ABD0Z4T5</accession>
<evidence type="ECO:0000259" key="4">
    <source>
        <dbReference type="PROSITE" id="PS50835"/>
    </source>
</evidence>
<dbReference type="PANTHER" id="PTHR13817:SF173">
    <property type="entry name" value="FRAZZLED"/>
    <property type="match status" value="1"/>
</dbReference>
<evidence type="ECO:0000259" key="5">
    <source>
        <dbReference type="PROSITE" id="PS50853"/>
    </source>
</evidence>
<evidence type="ECO:0008006" key="8">
    <source>
        <dbReference type="Google" id="ProtNLM"/>
    </source>
</evidence>
<feature type="compositionally biased region" description="Polar residues" evidence="2">
    <location>
        <begin position="9"/>
        <end position="21"/>
    </location>
</feature>
<reference evidence="6 7" key="1">
    <citation type="submission" date="2024-07" db="EMBL/GenBank/DDBJ databases">
        <title>Chromosome-level genome assembly of the water stick insect Ranatra chinensis (Heteroptera: Nepidae).</title>
        <authorList>
            <person name="Liu X."/>
        </authorList>
    </citation>
    <scope>NUCLEOTIDE SEQUENCE [LARGE SCALE GENOMIC DNA]</scope>
    <source>
        <strain evidence="6">Cailab_2021Rc</strain>
        <tissue evidence="6">Muscle</tissue>
    </source>
</reference>
<dbReference type="InterPro" id="IPR036179">
    <property type="entry name" value="Ig-like_dom_sf"/>
</dbReference>
<dbReference type="AlphaFoldDB" id="A0ABD0Z4T5"/>
<dbReference type="InterPro" id="IPR050964">
    <property type="entry name" value="Striated_Muscle_Regulatory"/>
</dbReference>
<evidence type="ECO:0000313" key="7">
    <source>
        <dbReference type="Proteomes" id="UP001558652"/>
    </source>
</evidence>
<dbReference type="EMBL" id="JBFDAA010000005">
    <property type="protein sequence ID" value="KAL1132538.1"/>
    <property type="molecule type" value="Genomic_DNA"/>
</dbReference>
<feature type="domain" description="Fibronectin type-III" evidence="5">
    <location>
        <begin position="310"/>
        <end position="402"/>
    </location>
</feature>
<dbReference type="Pfam" id="PF13927">
    <property type="entry name" value="Ig_3"/>
    <property type="match status" value="3"/>
</dbReference>
<evidence type="ECO:0000256" key="1">
    <source>
        <dbReference type="ARBA" id="ARBA00022737"/>
    </source>
</evidence>
<dbReference type="Pfam" id="PF00041">
    <property type="entry name" value="fn3"/>
    <property type="match status" value="1"/>
</dbReference>
<dbReference type="Proteomes" id="UP001558652">
    <property type="component" value="Unassembled WGS sequence"/>
</dbReference>
<proteinExistence type="predicted"/>
<dbReference type="SMART" id="SM00408">
    <property type="entry name" value="IGc2"/>
    <property type="match status" value="3"/>
</dbReference>
<dbReference type="CDD" id="cd00063">
    <property type="entry name" value="FN3"/>
    <property type="match status" value="2"/>
</dbReference>
<dbReference type="InterPro" id="IPR003599">
    <property type="entry name" value="Ig_sub"/>
</dbReference>
<evidence type="ECO:0000313" key="6">
    <source>
        <dbReference type="EMBL" id="KAL1132538.1"/>
    </source>
</evidence>
<evidence type="ECO:0000256" key="3">
    <source>
        <dbReference type="SAM" id="Phobius"/>
    </source>
</evidence>
<dbReference type="SMART" id="SM00060">
    <property type="entry name" value="FN3"/>
    <property type="match status" value="2"/>
</dbReference>
<dbReference type="SUPFAM" id="SSF48726">
    <property type="entry name" value="Immunoglobulin"/>
    <property type="match status" value="3"/>
</dbReference>
<dbReference type="InterPro" id="IPR003961">
    <property type="entry name" value="FN3_dom"/>
</dbReference>
<protein>
    <recommendedName>
        <fullName evidence="8">Protogenin</fullName>
    </recommendedName>
</protein>
<dbReference type="SUPFAM" id="SSF49265">
    <property type="entry name" value="Fibronectin type III"/>
    <property type="match status" value="1"/>
</dbReference>
<dbReference type="PROSITE" id="PS50853">
    <property type="entry name" value="FN3"/>
    <property type="match status" value="2"/>
</dbReference>
<keyword evidence="1" id="KW-0677">Repeat</keyword>